<dbReference type="EMBL" id="LPZR01000025">
    <property type="protein sequence ID" value="KYO57351.1"/>
    <property type="molecule type" value="Genomic_DNA"/>
</dbReference>
<dbReference type="SUPFAM" id="SSF46689">
    <property type="entry name" value="Homeodomain-like"/>
    <property type="match status" value="2"/>
</dbReference>
<dbReference type="RefSeq" id="WP_062761572.1">
    <property type="nucleotide sequence ID" value="NZ_CP121041.1"/>
</dbReference>
<evidence type="ECO:0000256" key="2">
    <source>
        <dbReference type="ARBA" id="ARBA00023125"/>
    </source>
</evidence>
<dbReference type="OrthoDB" id="9802263at2"/>
<dbReference type="PANTHER" id="PTHR46796">
    <property type="entry name" value="HTH-TYPE TRANSCRIPTIONAL ACTIVATOR RHAS-RELATED"/>
    <property type="match status" value="1"/>
</dbReference>
<dbReference type="SMART" id="SM00342">
    <property type="entry name" value="HTH_ARAC"/>
    <property type="match status" value="1"/>
</dbReference>
<dbReference type="Pfam" id="PF12833">
    <property type="entry name" value="HTH_18"/>
    <property type="match status" value="1"/>
</dbReference>
<dbReference type="PROSITE" id="PS01124">
    <property type="entry name" value="HTH_ARAC_FAMILY_2"/>
    <property type="match status" value="1"/>
</dbReference>
<dbReference type="AlphaFoldDB" id="A0A162LVN4"/>
<dbReference type="PRINTS" id="PR00032">
    <property type="entry name" value="HTHARAC"/>
</dbReference>
<dbReference type="GO" id="GO:0003700">
    <property type="term" value="F:DNA-binding transcription factor activity"/>
    <property type="evidence" value="ECO:0007669"/>
    <property type="project" value="InterPro"/>
</dbReference>
<dbReference type="Gene3D" id="1.10.10.60">
    <property type="entry name" value="Homeodomain-like"/>
    <property type="match status" value="2"/>
</dbReference>
<comment type="caution">
    <text evidence="5">The sequence shown here is derived from an EMBL/GenBank/DDBJ whole genome shotgun (WGS) entry which is preliminary data.</text>
</comment>
<feature type="domain" description="HTH araC/xylS-type" evidence="4">
    <location>
        <begin position="203"/>
        <end position="301"/>
    </location>
</feature>
<protein>
    <submittedName>
        <fullName evidence="5">AraC family transcriptional regulator</fullName>
    </submittedName>
</protein>
<dbReference type="InterPro" id="IPR009057">
    <property type="entry name" value="Homeodomain-like_sf"/>
</dbReference>
<name>A0A162LVN4_9PROT</name>
<dbReference type="PANTHER" id="PTHR46796:SF7">
    <property type="entry name" value="ARAC FAMILY TRANSCRIPTIONAL REGULATOR"/>
    <property type="match status" value="1"/>
</dbReference>
<dbReference type="GeneID" id="97240295"/>
<evidence type="ECO:0000256" key="3">
    <source>
        <dbReference type="ARBA" id="ARBA00023163"/>
    </source>
</evidence>
<proteinExistence type="predicted"/>
<dbReference type="Pfam" id="PF12852">
    <property type="entry name" value="Cupin_6"/>
    <property type="match status" value="1"/>
</dbReference>
<dbReference type="GO" id="GO:0043565">
    <property type="term" value="F:sequence-specific DNA binding"/>
    <property type="evidence" value="ECO:0007669"/>
    <property type="project" value="InterPro"/>
</dbReference>
<evidence type="ECO:0000313" key="5">
    <source>
        <dbReference type="EMBL" id="KYO57351.1"/>
    </source>
</evidence>
<accession>A0A162LVN4</accession>
<keyword evidence="3" id="KW-0804">Transcription</keyword>
<dbReference type="InterPro" id="IPR018060">
    <property type="entry name" value="HTH_AraC"/>
</dbReference>
<dbReference type="InterPro" id="IPR050204">
    <property type="entry name" value="AraC_XylS_family_regulators"/>
</dbReference>
<gene>
    <name evidence="5" type="ORF">AUP44_20360</name>
</gene>
<dbReference type="Proteomes" id="UP000075787">
    <property type="component" value="Unassembled WGS sequence"/>
</dbReference>
<evidence type="ECO:0000313" key="6">
    <source>
        <dbReference type="Proteomes" id="UP000075787"/>
    </source>
</evidence>
<keyword evidence="1" id="KW-0805">Transcription regulation</keyword>
<reference evidence="5 6" key="1">
    <citation type="submission" date="2015-12" db="EMBL/GenBank/DDBJ databases">
        <title>Genome sequence of Tistrella mobilis MCCC 1A02139.</title>
        <authorList>
            <person name="Lu L."/>
            <person name="Lai Q."/>
            <person name="Shao Z."/>
            <person name="Qian P."/>
        </authorList>
    </citation>
    <scope>NUCLEOTIDE SEQUENCE [LARGE SCALE GENOMIC DNA]</scope>
    <source>
        <strain evidence="5 6">MCCC 1A02139</strain>
    </source>
</reference>
<evidence type="ECO:0000256" key="1">
    <source>
        <dbReference type="ARBA" id="ARBA00023015"/>
    </source>
</evidence>
<evidence type="ECO:0000259" key="4">
    <source>
        <dbReference type="PROSITE" id="PS01124"/>
    </source>
</evidence>
<organism evidence="5 6">
    <name type="scientific">Tistrella mobilis</name>
    <dbReference type="NCBI Taxonomy" id="171437"/>
    <lineage>
        <taxon>Bacteria</taxon>
        <taxon>Pseudomonadati</taxon>
        <taxon>Pseudomonadota</taxon>
        <taxon>Alphaproteobacteria</taxon>
        <taxon>Geminicoccales</taxon>
        <taxon>Geminicoccaceae</taxon>
        <taxon>Tistrella</taxon>
    </lineage>
</organism>
<dbReference type="InterPro" id="IPR032783">
    <property type="entry name" value="AraC_lig"/>
</dbReference>
<dbReference type="InterPro" id="IPR020449">
    <property type="entry name" value="Tscrpt_reg_AraC-type_HTH"/>
</dbReference>
<keyword evidence="2" id="KW-0238">DNA-binding</keyword>
<sequence length="331" mass="35519">MDPLSDVLSILKPRRHMSAGFDAGGDWSVRFSGQDGSIKCGAVVSGDCWLAVDGVSAPSRLAAGDGFLLPRGRPFTLASDPALPPVDAKPLIAHARDGGIVTCNGGGDTMLISSRFSLDGDHAALLMRQLPPVVHLRKRADRVALRWCVMQMMQELKDPRPGGLLLLRHLAHMMLVQALRLHLSERGEGDVGWFAALTDRQIGKAVAAIHDDPGHRWTLPALAQCAGMSRSTFAQRFRDLAGMAPMDYVTRWRMLLAGDRLEAGSDPVSVIALSLGYESESAFSTAFKRVMGCAPRQYGRRRNGGRPSDDDLAMATGAGLLDIDVIAEGAG</sequence>